<comment type="caution">
    <text evidence="2">The sequence shown here is derived from an EMBL/GenBank/DDBJ whole genome shotgun (WGS) entry which is preliminary data.</text>
</comment>
<gene>
    <name evidence="2" type="ORF">POCTA_138.1.T0480053</name>
</gene>
<dbReference type="EMBL" id="CAJJDP010000048">
    <property type="protein sequence ID" value="CAD8166233.1"/>
    <property type="molecule type" value="Genomic_DNA"/>
</dbReference>
<keyword evidence="3" id="KW-1185">Reference proteome</keyword>
<feature type="coiled-coil region" evidence="1">
    <location>
        <begin position="70"/>
        <end position="106"/>
    </location>
</feature>
<sequence>MQKSNSYHIKTPRKYRQPNIISQELLQKLTQSKPENRQENEYFDKHAQMNEAKKVKQISRSIEGGSQSYREIVQQSLHLLNLNKNSLEKELNLKNQNDEIQRTEKKSRHVSHVSQILTKRNRTDSNSLTPRKVGVNDFILNANAFLKEKQLENQLDKLSYQIVQLQNKSNKLEIQNRLLFANIQQYQQDSHNLKDRHSLIQKLDTMILMQQRQEENLNYFKQLFKENSNENKKTQNSLPKLRQAGLSAYLGLNI</sequence>
<evidence type="ECO:0000313" key="2">
    <source>
        <dbReference type="EMBL" id="CAD8166233.1"/>
    </source>
</evidence>
<accession>A0A8S1UQ60</accession>
<evidence type="ECO:0000256" key="1">
    <source>
        <dbReference type="SAM" id="Coils"/>
    </source>
</evidence>
<keyword evidence="1" id="KW-0175">Coiled coil</keyword>
<reference evidence="2" key="1">
    <citation type="submission" date="2021-01" db="EMBL/GenBank/DDBJ databases">
        <authorList>
            <consortium name="Genoscope - CEA"/>
            <person name="William W."/>
        </authorList>
    </citation>
    <scope>NUCLEOTIDE SEQUENCE</scope>
</reference>
<protein>
    <submittedName>
        <fullName evidence="2">Uncharacterized protein</fullName>
    </submittedName>
</protein>
<dbReference type="Proteomes" id="UP000683925">
    <property type="component" value="Unassembled WGS sequence"/>
</dbReference>
<name>A0A8S1UQ60_PAROT</name>
<feature type="coiled-coil region" evidence="1">
    <location>
        <begin position="148"/>
        <end position="189"/>
    </location>
</feature>
<proteinExistence type="predicted"/>
<organism evidence="2 3">
    <name type="scientific">Paramecium octaurelia</name>
    <dbReference type="NCBI Taxonomy" id="43137"/>
    <lineage>
        <taxon>Eukaryota</taxon>
        <taxon>Sar</taxon>
        <taxon>Alveolata</taxon>
        <taxon>Ciliophora</taxon>
        <taxon>Intramacronucleata</taxon>
        <taxon>Oligohymenophorea</taxon>
        <taxon>Peniculida</taxon>
        <taxon>Parameciidae</taxon>
        <taxon>Paramecium</taxon>
    </lineage>
</organism>
<dbReference type="AlphaFoldDB" id="A0A8S1UQ60"/>
<evidence type="ECO:0000313" key="3">
    <source>
        <dbReference type="Proteomes" id="UP000683925"/>
    </source>
</evidence>